<dbReference type="EMBL" id="CADCWF010000110">
    <property type="protein sequence ID" value="CAA9551153.1"/>
    <property type="molecule type" value="Genomic_DNA"/>
</dbReference>
<feature type="non-terminal residue" evidence="2">
    <location>
        <position position="1"/>
    </location>
</feature>
<organism evidence="2">
    <name type="scientific">uncultured Thermomicrobiales bacterium</name>
    <dbReference type="NCBI Taxonomy" id="1645740"/>
    <lineage>
        <taxon>Bacteria</taxon>
        <taxon>Pseudomonadati</taxon>
        <taxon>Thermomicrobiota</taxon>
        <taxon>Thermomicrobia</taxon>
        <taxon>Thermomicrobiales</taxon>
        <taxon>environmental samples</taxon>
    </lineage>
</organism>
<feature type="non-terminal residue" evidence="2">
    <location>
        <position position="67"/>
    </location>
</feature>
<gene>
    <name evidence="2" type="ORF">AVDCRST_MAG59-1771</name>
</gene>
<protein>
    <submittedName>
        <fullName evidence="2">Uncharacterized protein</fullName>
    </submittedName>
</protein>
<evidence type="ECO:0000256" key="1">
    <source>
        <dbReference type="SAM" id="MobiDB-lite"/>
    </source>
</evidence>
<name>A0A6J4ULD2_9BACT</name>
<evidence type="ECO:0000313" key="2">
    <source>
        <dbReference type="EMBL" id="CAA9551153.1"/>
    </source>
</evidence>
<feature type="compositionally biased region" description="Gly residues" evidence="1">
    <location>
        <begin position="58"/>
        <end position="67"/>
    </location>
</feature>
<reference evidence="2" key="1">
    <citation type="submission" date="2020-02" db="EMBL/GenBank/DDBJ databases">
        <authorList>
            <person name="Meier V. D."/>
        </authorList>
    </citation>
    <scope>NUCLEOTIDE SEQUENCE</scope>
    <source>
        <strain evidence="2">AVDCRST_MAG59</strain>
    </source>
</reference>
<dbReference type="AlphaFoldDB" id="A0A6J4ULD2"/>
<proteinExistence type="predicted"/>
<accession>A0A6J4ULD2</accession>
<feature type="region of interest" description="Disordered" evidence="1">
    <location>
        <begin position="1"/>
        <end position="67"/>
    </location>
</feature>
<sequence length="67" mass="7554">APHPPRLRLDDRRRACPRRRVRGRLAEPNPAPGRSLPVLGGHRQGRRRRPLAAPREQPGGGLFRRGV</sequence>